<gene>
    <name evidence="1" type="ORF">ACETRX_02830</name>
</gene>
<comment type="caution">
    <text evidence="1">The sequence shown here is derived from an EMBL/GenBank/DDBJ whole genome shotgun (WGS) entry which is preliminary data.</text>
</comment>
<reference evidence="1 2" key="1">
    <citation type="submission" date="2024-09" db="EMBL/GenBank/DDBJ databases">
        <title>Description of Labrys sedimenti sp. nov., isolated from a diclofenac-degrading enrichment culture, and genome-based reclassification of Labrys portucalensis as a later heterotypic synonym of Labrys neptuniae.</title>
        <authorList>
            <person name="Tancsics A."/>
            <person name="Csepanyi A."/>
        </authorList>
    </citation>
    <scope>NUCLEOTIDE SEQUENCE [LARGE SCALE GENOMIC DNA]</scope>
    <source>
        <strain evidence="1 2">LMG 23412</strain>
    </source>
</reference>
<evidence type="ECO:0000313" key="2">
    <source>
        <dbReference type="Proteomes" id="UP001595190"/>
    </source>
</evidence>
<protein>
    <submittedName>
        <fullName evidence="1">Phage tail tube protein</fullName>
    </submittedName>
</protein>
<organism evidence="1 2">
    <name type="scientific">Labrys neptuniae</name>
    <dbReference type="NCBI Taxonomy" id="376174"/>
    <lineage>
        <taxon>Bacteria</taxon>
        <taxon>Pseudomonadati</taxon>
        <taxon>Pseudomonadota</taxon>
        <taxon>Alphaproteobacteria</taxon>
        <taxon>Hyphomicrobiales</taxon>
        <taxon>Xanthobacteraceae</taxon>
        <taxon>Labrys</taxon>
    </lineage>
</organism>
<dbReference type="InterPro" id="IPR011855">
    <property type="entry name" value="Phgtail_TP901_1"/>
</dbReference>
<dbReference type="EMBL" id="JBHGPK010000001">
    <property type="protein sequence ID" value="MFC2248540.1"/>
    <property type="molecule type" value="Genomic_DNA"/>
</dbReference>
<dbReference type="RefSeq" id="WP_394308410.1">
    <property type="nucleotide sequence ID" value="NZ_JBHGPK010000001.1"/>
</dbReference>
<sequence>MMARPQTYSYGKGRLMIGDGATPEVFVAPCGFTQASLTVDKSTNSTAVPDCNDPDAAIWDETGVTTMSWSMQFQGVLAKESLELYEKVTFSSAPVNIRFEIVGAGTGAGTPDKRYAGSAHVKMQFQAQRGELFQVTIDLQGNGELVPSSIQIAP</sequence>
<evidence type="ECO:0000313" key="1">
    <source>
        <dbReference type="EMBL" id="MFC2248540.1"/>
    </source>
</evidence>
<proteinExistence type="predicted"/>
<dbReference type="Pfam" id="PF06199">
    <property type="entry name" value="Phage_tail_2"/>
    <property type="match status" value="1"/>
</dbReference>
<name>A0ABV6Z8Q9_9HYPH</name>
<accession>A0ABV6Z8Q9</accession>
<dbReference type="Proteomes" id="UP001595190">
    <property type="component" value="Unassembled WGS sequence"/>
</dbReference>